<dbReference type="PROSITE" id="PS00108">
    <property type="entry name" value="PROTEIN_KINASE_ST"/>
    <property type="match status" value="1"/>
</dbReference>
<dbReference type="Proteomes" id="UP000193560">
    <property type="component" value="Unassembled WGS sequence"/>
</dbReference>
<evidence type="ECO:0000256" key="7">
    <source>
        <dbReference type="PROSITE-ProRule" id="PRU10141"/>
    </source>
</evidence>
<evidence type="ECO:0008006" key="12">
    <source>
        <dbReference type="Google" id="ProtNLM"/>
    </source>
</evidence>
<dbReference type="GO" id="GO:0051754">
    <property type="term" value="P:meiotic sister chromatid cohesion, centromeric"/>
    <property type="evidence" value="ECO:0007669"/>
    <property type="project" value="TreeGrafter"/>
</dbReference>
<dbReference type="GO" id="GO:0005524">
    <property type="term" value="F:ATP binding"/>
    <property type="evidence" value="ECO:0007669"/>
    <property type="project" value="UniProtKB-UniRule"/>
</dbReference>
<dbReference type="Gene3D" id="1.25.40.430">
    <property type="match status" value="1"/>
</dbReference>
<organism evidence="10 11">
    <name type="scientific">Absidia repens</name>
    <dbReference type="NCBI Taxonomy" id="90262"/>
    <lineage>
        <taxon>Eukaryota</taxon>
        <taxon>Fungi</taxon>
        <taxon>Fungi incertae sedis</taxon>
        <taxon>Mucoromycota</taxon>
        <taxon>Mucoromycotina</taxon>
        <taxon>Mucoromycetes</taxon>
        <taxon>Mucorales</taxon>
        <taxon>Cunninghamellaceae</taxon>
        <taxon>Absidia</taxon>
    </lineage>
</organism>
<dbReference type="GO" id="GO:0007094">
    <property type="term" value="P:mitotic spindle assembly checkpoint signaling"/>
    <property type="evidence" value="ECO:0007669"/>
    <property type="project" value="InterPro"/>
</dbReference>
<keyword evidence="3 7" id="KW-0547">Nucleotide-binding</keyword>
<evidence type="ECO:0000256" key="2">
    <source>
        <dbReference type="ARBA" id="ARBA00022454"/>
    </source>
</evidence>
<dbReference type="Pfam" id="PF08311">
    <property type="entry name" value="Mad3_BUB1_I"/>
    <property type="match status" value="1"/>
</dbReference>
<keyword evidence="2" id="KW-0158">Chromosome</keyword>
<dbReference type="PROSITE" id="PS51489">
    <property type="entry name" value="BUB1_N"/>
    <property type="match status" value="1"/>
</dbReference>
<dbReference type="InterPro" id="IPR000719">
    <property type="entry name" value="Prot_kinase_dom"/>
</dbReference>
<keyword evidence="11" id="KW-1185">Reference proteome</keyword>
<dbReference type="AlphaFoldDB" id="A0A1X2J2T0"/>
<evidence type="ECO:0000256" key="5">
    <source>
        <dbReference type="ARBA" id="ARBA00022840"/>
    </source>
</evidence>
<dbReference type="GO" id="GO:0032991">
    <property type="term" value="C:protein-containing complex"/>
    <property type="evidence" value="ECO:0007669"/>
    <property type="project" value="UniProtKB-ARBA"/>
</dbReference>
<dbReference type="PROSITE" id="PS00107">
    <property type="entry name" value="PROTEIN_KINASE_ATP"/>
    <property type="match status" value="1"/>
</dbReference>
<evidence type="ECO:0000313" key="10">
    <source>
        <dbReference type="EMBL" id="ORZ26167.1"/>
    </source>
</evidence>
<dbReference type="InterPro" id="IPR013212">
    <property type="entry name" value="Mad3/Bub1_I"/>
</dbReference>
<dbReference type="SUPFAM" id="SSF56112">
    <property type="entry name" value="Protein kinase-like (PK-like)"/>
    <property type="match status" value="1"/>
</dbReference>
<evidence type="ECO:0000313" key="11">
    <source>
        <dbReference type="Proteomes" id="UP000193560"/>
    </source>
</evidence>
<dbReference type="InterPro" id="IPR017441">
    <property type="entry name" value="Protein_kinase_ATP_BS"/>
</dbReference>
<evidence type="ECO:0000256" key="6">
    <source>
        <dbReference type="ARBA" id="ARBA00023328"/>
    </source>
</evidence>
<dbReference type="InterPro" id="IPR011009">
    <property type="entry name" value="Kinase-like_dom_sf"/>
</dbReference>
<evidence type="ECO:0000256" key="1">
    <source>
        <dbReference type="ARBA" id="ARBA00004629"/>
    </source>
</evidence>
<sequence length="642" mass="73484">MLQSTTVLSYERRLKELLKTSPEKTSQIKILLKEGVTLCQNESHTLRYLRLWLYLATLYDQPLNVCRHLLDKNIGTSHALLYQDMAYHYASENRKDMAASILRQGIKWNAQPLERLHQSLLDLDNGICEPAPPSVKNPLSAAQTQDNQQLPIKMTGIGSQNALGVLDALELFTRRKLHSSTLQESHHYGLSSDEMRAKLPKHQVEDTIGKNNIACHLFPALDSDCIVEQDNNPSLRLLQVQDKDNDDLKNQEFLGQHEETVDHSPVSESIVQEQQQPVYVPTAIIKFPLSHIYKQSLVEPYLIANCTYDLAQPGNLESLVNLKSNKNVLLALDQDTVCIEAILGTGTYGTVYLASWNSDKVAIKIHKIPDRWDHYIHRLIYQQCTDADRFFIRSHALYLDYKASYMIMEYASQGNFLDCLNMFRKHGSMAVPEPLVQLLVLRLLQAIIMLHKLHITHNDLKLDNLLMCYTMDGNLQHTSQPPPLIHHTDESYLDQVSVKVVDFDLAINLKLIAVLSATSQVMMMEDDCKSGEFINIPPTFSGLSWPPYHLDYWGIANCAHMLLFSSPVIKTTSKKVKRYWNETLWLRFFDILLVHPPSLVDDGISALSSLITDLTLSLRNETVRNNTIYYLQYYDYLYKTTR</sequence>
<keyword evidence="4" id="KW-0995">Kinetochore</keyword>
<dbReference type="InterPro" id="IPR015661">
    <property type="entry name" value="Bub1/Mad3"/>
</dbReference>
<keyword evidence="6" id="KW-0137">Centromere</keyword>
<feature type="domain" description="Protein kinase" evidence="8">
    <location>
        <begin position="337"/>
        <end position="637"/>
    </location>
</feature>
<dbReference type="SMART" id="SM00777">
    <property type="entry name" value="Mad3_BUB1_I"/>
    <property type="match status" value="1"/>
</dbReference>
<comment type="subcellular location">
    <subcellularLocation>
        <location evidence="1">Chromosome</location>
        <location evidence="1">Centromere</location>
        <location evidence="1">Kinetochore</location>
    </subcellularLocation>
</comment>
<keyword evidence="5 7" id="KW-0067">ATP-binding</keyword>
<dbReference type="STRING" id="90262.A0A1X2J2T0"/>
<dbReference type="PROSITE" id="PS50011">
    <property type="entry name" value="PROTEIN_KINASE_DOM"/>
    <property type="match status" value="1"/>
</dbReference>
<gene>
    <name evidence="10" type="ORF">BCR42DRAFT_20853</name>
</gene>
<evidence type="ECO:0000256" key="4">
    <source>
        <dbReference type="ARBA" id="ARBA00022838"/>
    </source>
</evidence>
<proteinExistence type="predicted"/>
<comment type="caution">
    <text evidence="10">The sequence shown here is derived from an EMBL/GenBank/DDBJ whole genome shotgun (WGS) entry which is preliminary data.</text>
</comment>
<protein>
    <recommendedName>
        <fullName evidence="12">Kinase-like domain-containing protein</fullName>
    </recommendedName>
</protein>
<dbReference type="Gene3D" id="1.10.510.10">
    <property type="entry name" value="Transferase(Phosphotransferase) domain 1"/>
    <property type="match status" value="1"/>
</dbReference>
<evidence type="ECO:0000259" key="8">
    <source>
        <dbReference type="PROSITE" id="PS50011"/>
    </source>
</evidence>
<dbReference type="PANTHER" id="PTHR14030">
    <property type="entry name" value="MITOTIC CHECKPOINT SERINE/THREONINE-PROTEIN KINASE BUB1"/>
    <property type="match status" value="1"/>
</dbReference>
<dbReference type="Pfam" id="PF00069">
    <property type="entry name" value="Pkinase"/>
    <property type="match status" value="1"/>
</dbReference>
<dbReference type="OrthoDB" id="248495at2759"/>
<dbReference type="GO" id="GO:0000776">
    <property type="term" value="C:kinetochore"/>
    <property type="evidence" value="ECO:0007669"/>
    <property type="project" value="UniProtKB-KW"/>
</dbReference>
<accession>A0A1X2J2T0</accession>
<dbReference type="PANTHER" id="PTHR14030:SF4">
    <property type="entry name" value="BUB1 KINASE, ISOFORM A-RELATED"/>
    <property type="match status" value="1"/>
</dbReference>
<evidence type="ECO:0000259" key="9">
    <source>
        <dbReference type="PROSITE" id="PS51489"/>
    </source>
</evidence>
<feature type="domain" description="BUB1 N-terminal" evidence="9">
    <location>
        <begin position="1"/>
        <end position="150"/>
    </location>
</feature>
<name>A0A1X2J2T0_9FUNG</name>
<dbReference type="EMBL" id="MCGE01000001">
    <property type="protein sequence ID" value="ORZ26167.1"/>
    <property type="molecule type" value="Genomic_DNA"/>
</dbReference>
<dbReference type="SMART" id="SM00220">
    <property type="entry name" value="S_TKc"/>
    <property type="match status" value="1"/>
</dbReference>
<dbReference type="InterPro" id="IPR008271">
    <property type="entry name" value="Ser/Thr_kinase_AS"/>
</dbReference>
<feature type="binding site" evidence="7">
    <location>
        <position position="364"/>
    </location>
    <ligand>
        <name>ATP</name>
        <dbReference type="ChEBI" id="CHEBI:30616"/>
    </ligand>
</feature>
<reference evidence="10 11" key="1">
    <citation type="submission" date="2016-07" db="EMBL/GenBank/DDBJ databases">
        <title>Pervasive Adenine N6-methylation of Active Genes in Fungi.</title>
        <authorList>
            <consortium name="DOE Joint Genome Institute"/>
            <person name="Mondo S.J."/>
            <person name="Dannebaum R.O."/>
            <person name="Kuo R.C."/>
            <person name="Labutti K."/>
            <person name="Haridas S."/>
            <person name="Kuo A."/>
            <person name="Salamov A."/>
            <person name="Ahrendt S.R."/>
            <person name="Lipzen A."/>
            <person name="Sullivan W."/>
            <person name="Andreopoulos W.B."/>
            <person name="Clum A."/>
            <person name="Lindquist E."/>
            <person name="Daum C."/>
            <person name="Ramamoorthy G.K."/>
            <person name="Gryganskyi A."/>
            <person name="Culley D."/>
            <person name="Magnuson J.K."/>
            <person name="James T.Y."/>
            <person name="O'Malley M.A."/>
            <person name="Stajich J.E."/>
            <person name="Spatafora J.W."/>
            <person name="Visel A."/>
            <person name="Grigoriev I.V."/>
        </authorList>
    </citation>
    <scope>NUCLEOTIDE SEQUENCE [LARGE SCALE GENOMIC DNA]</scope>
    <source>
        <strain evidence="10 11">NRRL 1336</strain>
    </source>
</reference>
<dbReference type="GO" id="GO:0004672">
    <property type="term" value="F:protein kinase activity"/>
    <property type="evidence" value="ECO:0007669"/>
    <property type="project" value="InterPro"/>
</dbReference>
<evidence type="ECO:0000256" key="3">
    <source>
        <dbReference type="ARBA" id="ARBA00022741"/>
    </source>
</evidence>